<keyword evidence="2" id="KW-1185">Reference proteome</keyword>
<dbReference type="AlphaFoldDB" id="A0A839QHN7"/>
<proteinExistence type="predicted"/>
<evidence type="ECO:0000313" key="2">
    <source>
        <dbReference type="Proteomes" id="UP000523000"/>
    </source>
</evidence>
<evidence type="ECO:0000313" key="1">
    <source>
        <dbReference type="EMBL" id="MBB2995277.1"/>
    </source>
</evidence>
<dbReference type="Proteomes" id="UP000523000">
    <property type="component" value="Unassembled WGS sequence"/>
</dbReference>
<protein>
    <submittedName>
        <fullName evidence="1">Uncharacterized protein</fullName>
    </submittedName>
</protein>
<organism evidence="1 2">
    <name type="scientific">Paeniglutamicibacter cryotolerans</name>
    <dbReference type="NCBI Taxonomy" id="670079"/>
    <lineage>
        <taxon>Bacteria</taxon>
        <taxon>Bacillati</taxon>
        <taxon>Actinomycetota</taxon>
        <taxon>Actinomycetes</taxon>
        <taxon>Micrococcales</taxon>
        <taxon>Micrococcaceae</taxon>
        <taxon>Paeniglutamicibacter</taxon>
    </lineage>
</organism>
<name>A0A839QHN7_9MICC</name>
<dbReference type="InterPro" id="IPR029068">
    <property type="entry name" value="Glyas_Bleomycin-R_OHBP_Dase"/>
</dbReference>
<dbReference type="RefSeq" id="WP_183510568.1">
    <property type="nucleotide sequence ID" value="NZ_BAABGK010000022.1"/>
</dbReference>
<dbReference type="SUPFAM" id="SSF54593">
    <property type="entry name" value="Glyoxalase/Bleomycin resistance protein/Dihydroxybiphenyl dioxygenase"/>
    <property type="match status" value="1"/>
</dbReference>
<accession>A0A839QHN7</accession>
<reference evidence="1 2" key="1">
    <citation type="submission" date="2020-08" db="EMBL/GenBank/DDBJ databases">
        <title>Sequencing the genomes of 1000 actinobacteria strains.</title>
        <authorList>
            <person name="Klenk H.-P."/>
        </authorList>
    </citation>
    <scope>NUCLEOTIDE SEQUENCE [LARGE SCALE GENOMIC DNA]</scope>
    <source>
        <strain evidence="1 2">DSM 22826</strain>
    </source>
</reference>
<gene>
    <name evidence="1" type="ORF">E9229_001468</name>
</gene>
<dbReference type="EMBL" id="JACHVS010000001">
    <property type="protein sequence ID" value="MBB2995277.1"/>
    <property type="molecule type" value="Genomic_DNA"/>
</dbReference>
<sequence>MLRVRPIHHTPHVEEWARLLTTLGLIELPASGGHGEFAAAGGKIRLLDSGMPWTELGFEIRDLDKFADWTRSDGTPVTITGDGSSRAGRITGPDGLSFLAEPVTPGDPSAGTEPGLIVLALWNTPDVSGASATLRNIGARPDTTSDAGTWEQFRAKNGGLVAAHAGSEPGAALSFEYAGAAQKLLDILHSRGIDATLVDEAHGRTVLVPDPDGTLLRISERLHGHTGHAE</sequence>
<comment type="caution">
    <text evidence="1">The sequence shown here is derived from an EMBL/GenBank/DDBJ whole genome shotgun (WGS) entry which is preliminary data.</text>
</comment>